<dbReference type="RefSeq" id="WP_179241261.1">
    <property type="nucleotide sequence ID" value="NZ_CP058595.1"/>
</dbReference>
<protein>
    <recommendedName>
        <fullName evidence="5">YtxH domain-containing protein</fullName>
    </recommendedName>
</protein>
<dbReference type="PROSITE" id="PS51257">
    <property type="entry name" value="PROKAR_LIPOPROTEIN"/>
    <property type="match status" value="1"/>
</dbReference>
<feature type="region of interest" description="Disordered" evidence="1">
    <location>
        <begin position="26"/>
        <end position="63"/>
    </location>
</feature>
<dbReference type="KEGG" id="cagg:HYG79_06270"/>
<evidence type="ECO:0008006" key="5">
    <source>
        <dbReference type="Google" id="ProtNLM"/>
    </source>
</evidence>
<evidence type="ECO:0000313" key="4">
    <source>
        <dbReference type="Proteomes" id="UP000509302"/>
    </source>
</evidence>
<feature type="chain" id="PRO_5028809178" description="YtxH domain-containing protein" evidence="2">
    <location>
        <begin position="23"/>
        <end position="63"/>
    </location>
</feature>
<reference evidence="3 4" key="1">
    <citation type="journal article" date="2006" name="Int. J. Syst. Evol. Microbiol.">
        <title>Costertonia aggregata gen. nov., sp. nov., a mesophilic marine bacterium of the family Flavobacteriaceae, isolated from a mature biofilm.</title>
        <authorList>
            <person name="Kwon K.K."/>
            <person name="Lee Y.K."/>
            <person name="Lee H.K."/>
        </authorList>
    </citation>
    <scope>NUCLEOTIDE SEQUENCE [LARGE SCALE GENOMIC DNA]</scope>
    <source>
        <strain evidence="3 4">KCCM 42265</strain>
    </source>
</reference>
<keyword evidence="2" id="KW-0732">Signal</keyword>
<accession>A0A7H9AND5</accession>
<dbReference type="AlphaFoldDB" id="A0A7H9AND5"/>
<gene>
    <name evidence="3" type="ORF">HYG79_06270</name>
</gene>
<feature type="compositionally biased region" description="Basic and acidic residues" evidence="1">
    <location>
        <begin position="26"/>
        <end position="36"/>
    </location>
</feature>
<evidence type="ECO:0000313" key="3">
    <source>
        <dbReference type="EMBL" id="QLG44971.1"/>
    </source>
</evidence>
<dbReference type="Proteomes" id="UP000509302">
    <property type="component" value="Chromosome"/>
</dbReference>
<keyword evidence="4" id="KW-1185">Reference proteome</keyword>
<organism evidence="3 4">
    <name type="scientific">Costertonia aggregata</name>
    <dbReference type="NCBI Taxonomy" id="343403"/>
    <lineage>
        <taxon>Bacteria</taxon>
        <taxon>Pseudomonadati</taxon>
        <taxon>Bacteroidota</taxon>
        <taxon>Flavobacteriia</taxon>
        <taxon>Flavobacteriales</taxon>
        <taxon>Flavobacteriaceae</taxon>
        <taxon>Costertonia</taxon>
    </lineage>
</organism>
<evidence type="ECO:0000256" key="1">
    <source>
        <dbReference type="SAM" id="MobiDB-lite"/>
    </source>
</evidence>
<name>A0A7H9AND5_9FLAO</name>
<dbReference type="EMBL" id="CP058595">
    <property type="protein sequence ID" value="QLG44971.1"/>
    <property type="molecule type" value="Genomic_DNA"/>
</dbReference>
<evidence type="ECO:0000256" key="2">
    <source>
        <dbReference type="SAM" id="SignalP"/>
    </source>
</evidence>
<proteinExistence type="predicted"/>
<feature type="compositionally biased region" description="Acidic residues" evidence="1">
    <location>
        <begin position="37"/>
        <end position="63"/>
    </location>
</feature>
<sequence>MKKSIIYFLFALLFTVSLSTFTSCREDKSAGEKVEESIEEVGEDIEEGAEEVEDEIDDATDDN</sequence>
<feature type="signal peptide" evidence="2">
    <location>
        <begin position="1"/>
        <end position="22"/>
    </location>
</feature>